<reference evidence="2" key="1">
    <citation type="submission" date="2023-11" db="EMBL/GenBank/DDBJ databases">
        <title>MicrobeMod: A computational toolkit for identifying prokaryotic methylation and restriction-modification with nanopore sequencing.</title>
        <authorList>
            <person name="Crits-Christoph A."/>
            <person name="Kang S.C."/>
            <person name="Lee H."/>
            <person name="Ostrov N."/>
        </authorList>
    </citation>
    <scope>NUCLEOTIDE SEQUENCE</scope>
    <source>
        <strain evidence="2">ATCC BAA-953</strain>
    </source>
</reference>
<feature type="transmembrane region" description="Helical" evidence="1">
    <location>
        <begin position="33"/>
        <end position="52"/>
    </location>
</feature>
<dbReference type="GeneID" id="303167590"/>
<keyword evidence="1" id="KW-1133">Transmembrane helix</keyword>
<evidence type="ECO:0000256" key="1">
    <source>
        <dbReference type="SAM" id="Phobius"/>
    </source>
</evidence>
<keyword evidence="1" id="KW-0472">Membrane</keyword>
<sequence length="84" mass="8786">MSNLTYLAGCGGVALAAFMLANAFLNGPSQSRASLLLPAAVLLILAWSLGLGPDTHLLIDLIRAASSAWVVHFSTHHLEDGHHA</sequence>
<evidence type="ECO:0000313" key="3">
    <source>
        <dbReference type="Proteomes" id="UP001276761"/>
    </source>
</evidence>
<keyword evidence="1" id="KW-0812">Transmembrane</keyword>
<name>A0AAJ2VQJ1_9GAMM</name>
<gene>
    <name evidence="2" type="ORF">SIL78_18805</name>
</gene>
<organism evidence="2 3">
    <name type="scientific">Vreelandella alkaliphila</name>
    <dbReference type="NCBI Taxonomy" id="272774"/>
    <lineage>
        <taxon>Bacteria</taxon>
        <taxon>Pseudomonadati</taxon>
        <taxon>Pseudomonadota</taxon>
        <taxon>Gammaproteobacteria</taxon>
        <taxon>Oceanospirillales</taxon>
        <taxon>Halomonadaceae</taxon>
        <taxon>Vreelandella</taxon>
    </lineage>
</organism>
<comment type="caution">
    <text evidence="2">The sequence shown here is derived from an EMBL/GenBank/DDBJ whole genome shotgun (WGS) entry which is preliminary data.</text>
</comment>
<dbReference type="Proteomes" id="UP001276761">
    <property type="component" value="Unassembled WGS sequence"/>
</dbReference>
<proteinExistence type="predicted"/>
<dbReference type="AlphaFoldDB" id="A0AAJ2VQJ1"/>
<evidence type="ECO:0000313" key="2">
    <source>
        <dbReference type="EMBL" id="MDX5979602.1"/>
    </source>
</evidence>
<dbReference type="RefSeq" id="WP_198350004.1">
    <property type="nucleotide sequence ID" value="NZ_JABASV010000012.1"/>
</dbReference>
<dbReference type="EMBL" id="JAWXXT010000002">
    <property type="protein sequence ID" value="MDX5979602.1"/>
    <property type="molecule type" value="Genomic_DNA"/>
</dbReference>
<accession>A0AAJ2VQJ1</accession>
<protein>
    <submittedName>
        <fullName evidence="2">Uncharacterized protein</fullName>
    </submittedName>
</protein>